<dbReference type="PROSITE" id="PS00018">
    <property type="entry name" value="EF_HAND_1"/>
    <property type="match status" value="1"/>
</dbReference>
<proteinExistence type="predicted"/>
<dbReference type="InterPro" id="IPR036607">
    <property type="entry name" value="PRKCSH"/>
</dbReference>
<evidence type="ECO:0000313" key="8">
    <source>
        <dbReference type="Proteomes" id="UP000054815"/>
    </source>
</evidence>
<dbReference type="SUPFAM" id="SSF50911">
    <property type="entry name" value="Mannose 6-phosphate receptor domain"/>
    <property type="match status" value="1"/>
</dbReference>
<protein>
    <submittedName>
        <fullName evidence="7">Glucosidase 2 subunit beta</fullName>
    </submittedName>
</protein>
<name>A0A0V0YFK5_TRIPS</name>
<evidence type="ECO:0000259" key="6">
    <source>
        <dbReference type="PROSITE" id="PS51914"/>
    </source>
</evidence>
<dbReference type="PROSITE" id="PS51914">
    <property type="entry name" value="MRH"/>
    <property type="match status" value="1"/>
</dbReference>
<evidence type="ECO:0000256" key="1">
    <source>
        <dbReference type="ARBA" id="ARBA00022729"/>
    </source>
</evidence>
<dbReference type="AlphaFoldDB" id="A0A0V0YFK5"/>
<reference evidence="7 8" key="1">
    <citation type="submission" date="2015-01" db="EMBL/GenBank/DDBJ databases">
        <title>Evolution of Trichinella species and genotypes.</title>
        <authorList>
            <person name="Korhonen P.K."/>
            <person name="Edoardo P."/>
            <person name="Giuseppe L.R."/>
            <person name="Gasser R.B."/>
        </authorList>
    </citation>
    <scope>NUCLEOTIDE SEQUENCE [LARGE SCALE GENOMIC DNA]</scope>
    <source>
        <strain evidence="7">ISS141</strain>
    </source>
</reference>
<dbReference type="InterPro" id="IPR018247">
    <property type="entry name" value="EF_Hand_1_Ca_BS"/>
</dbReference>
<evidence type="ECO:0000256" key="2">
    <source>
        <dbReference type="ARBA" id="ARBA00022837"/>
    </source>
</evidence>
<dbReference type="InterPro" id="IPR011992">
    <property type="entry name" value="EF-hand-dom_pair"/>
</dbReference>
<keyword evidence="2" id="KW-0106">Calcium</keyword>
<evidence type="ECO:0000259" key="5">
    <source>
        <dbReference type="PROSITE" id="PS50222"/>
    </source>
</evidence>
<gene>
    <name evidence="7" type="primary">Prkcsh</name>
    <name evidence="7" type="ORF">T4E_4624</name>
</gene>
<dbReference type="Pfam" id="PF13015">
    <property type="entry name" value="PRKCSH_1"/>
    <property type="match status" value="1"/>
</dbReference>
<feature type="compositionally biased region" description="Basic and acidic residues" evidence="4">
    <location>
        <begin position="14"/>
        <end position="29"/>
    </location>
</feature>
<keyword evidence="1" id="KW-0732">Signal</keyword>
<keyword evidence="3" id="KW-1015">Disulfide bond</keyword>
<dbReference type="Gene3D" id="2.70.130.10">
    <property type="entry name" value="Mannose-6-phosphate receptor binding domain"/>
    <property type="match status" value="1"/>
</dbReference>
<dbReference type="Proteomes" id="UP000054815">
    <property type="component" value="Unassembled WGS sequence"/>
</dbReference>
<evidence type="ECO:0000256" key="4">
    <source>
        <dbReference type="SAM" id="MobiDB-lite"/>
    </source>
</evidence>
<dbReference type="Gene3D" id="1.10.238.10">
    <property type="entry name" value="EF-hand"/>
    <property type="match status" value="1"/>
</dbReference>
<dbReference type="InterPro" id="IPR044865">
    <property type="entry name" value="MRH_dom"/>
</dbReference>
<dbReference type="GO" id="GO:0005509">
    <property type="term" value="F:calcium ion binding"/>
    <property type="evidence" value="ECO:0007669"/>
    <property type="project" value="InterPro"/>
</dbReference>
<feature type="domain" description="EF-hand" evidence="5">
    <location>
        <begin position="47"/>
        <end position="82"/>
    </location>
</feature>
<dbReference type="PANTHER" id="PTHR12630:SF1">
    <property type="entry name" value="GLUCOSIDASE 2 SUBUNIT BETA"/>
    <property type="match status" value="1"/>
</dbReference>
<comment type="caution">
    <text evidence="7">The sequence shown here is derived from an EMBL/GenBank/DDBJ whole genome shotgun (WGS) entry which is preliminary data.</text>
</comment>
<dbReference type="InterPro" id="IPR002048">
    <property type="entry name" value="EF_hand_dom"/>
</dbReference>
<dbReference type="PROSITE" id="PS50222">
    <property type="entry name" value="EF_HAND_2"/>
    <property type="match status" value="1"/>
</dbReference>
<dbReference type="EMBL" id="JYDU01000016">
    <property type="protein sequence ID" value="KRX99096.1"/>
    <property type="molecule type" value="Genomic_DNA"/>
</dbReference>
<dbReference type="InterPro" id="IPR039794">
    <property type="entry name" value="Gtb1-like"/>
</dbReference>
<dbReference type="PANTHER" id="PTHR12630">
    <property type="entry name" value="N-LINKED OLIGOSACCHARIDE PROCESSING"/>
    <property type="match status" value="1"/>
</dbReference>
<sequence length="361" mass="41709">MAEREAIQASYDQARNKNEEASKAENEARDAELQAWNEAKKLKKEEERKFKASAAFKTLDVNQDGKITTDEMQLRKEFDVDEDGVVSVEEANIFLGNETEVEVDHFISHIWDSIEHTYKSEVEEDSHDEEKPAAPAEESIAEIDSKLDYRDAEADDLDAKELLQDYENEESLEENIGKEEKEFNTDIFKKRYINKRIRKFDSLPQEELPDDENISYSNETQRLIDLAQAARSEFYEIERKVSQLDSDIRDIEDLLNQDFGPEDAFLPLNKQCFEIKDAEYTYKLNWGRWLEKTGGKLKQIYENGMSCWNGPTRSATVIIQCGIENSLLSSSEPSICEYVLTFQSPAACDTLPEHLNQEHEL</sequence>
<organism evidence="7 8">
    <name type="scientific">Trichinella pseudospiralis</name>
    <name type="common">Parasitic roundworm</name>
    <dbReference type="NCBI Taxonomy" id="6337"/>
    <lineage>
        <taxon>Eukaryota</taxon>
        <taxon>Metazoa</taxon>
        <taxon>Ecdysozoa</taxon>
        <taxon>Nematoda</taxon>
        <taxon>Enoplea</taxon>
        <taxon>Dorylaimia</taxon>
        <taxon>Trichinellida</taxon>
        <taxon>Trichinellidae</taxon>
        <taxon>Trichinella</taxon>
    </lineage>
</organism>
<accession>A0A0V0YFK5</accession>
<dbReference type="SUPFAM" id="SSF47473">
    <property type="entry name" value="EF-hand"/>
    <property type="match status" value="1"/>
</dbReference>
<dbReference type="GO" id="GO:0006491">
    <property type="term" value="P:N-glycan processing"/>
    <property type="evidence" value="ECO:0007669"/>
    <property type="project" value="TreeGrafter"/>
</dbReference>
<dbReference type="InterPro" id="IPR009011">
    <property type="entry name" value="Man6P_isomerase_rcpt-bd_dom_sf"/>
</dbReference>
<dbReference type="GO" id="GO:0017177">
    <property type="term" value="C:glucosidase II complex"/>
    <property type="evidence" value="ECO:0007669"/>
    <property type="project" value="TreeGrafter"/>
</dbReference>
<evidence type="ECO:0000256" key="3">
    <source>
        <dbReference type="ARBA" id="ARBA00023157"/>
    </source>
</evidence>
<feature type="domain" description="MRH" evidence="6">
    <location>
        <begin position="270"/>
        <end position="350"/>
    </location>
</feature>
<feature type="region of interest" description="Disordered" evidence="4">
    <location>
        <begin position="1"/>
        <end position="29"/>
    </location>
</feature>
<dbReference type="Pfam" id="PF13202">
    <property type="entry name" value="EF-hand_5"/>
    <property type="match status" value="2"/>
</dbReference>
<evidence type="ECO:0000313" key="7">
    <source>
        <dbReference type="EMBL" id="KRX99096.1"/>
    </source>
</evidence>